<sequence length="560" mass="57539">MVPTELEKWWRRAVVPRITRAVRSDALMRTPVKTLRDLTVTSKLFAGFGVVCLLLAGVVLLGVNRLGTSQATVSAMSSVVVPGVESIGEVKADFLASRLDLANAALTNDAAATQAAEAAMAADDQALDTAWARYLATYPVSTQADRDTFASTLSQFRASRQQLLTLAEKDDIVGFIRVREAETTPLAEKALTTINTIRAAEVANAVATSDHGASAYRTTVVVLIVLGALALVVAAVVAVVVSRSVSAPLARTLTVVRGLAEGRLDQRVGIQSKDEVGQLAAAVDATMERLTATMRRIAGNASTLAASSEELNAVATQLSSGAEEASTQAQVVSAATEEISANIGTVAAAGDQMSSAIREIATSTADASATAASAVAAASTAGETLDRLSASSREIGEVVKLITSIAEQTNLLALNATIEAARAGEMGKGFAVVAGEVKELAQQTARATEEIVGRVNATQTDAASAAAAITEITEVIARIDGLQATIAAAVEEQSATTSEMVRNVTEVSTGSQEIAANISGIAASAEQTTSGATHTATTAGEVSRTATELNDLVASFTLPR</sequence>
<dbReference type="Pfam" id="PF12729">
    <property type="entry name" value="4HB_MCP_1"/>
    <property type="match status" value="1"/>
</dbReference>
<feature type="transmembrane region" description="Helical" evidence="6">
    <location>
        <begin position="220"/>
        <end position="241"/>
    </location>
</feature>
<keyword evidence="3 5" id="KW-0807">Transducer</keyword>
<accession>A0A2T0QZS0</accession>
<name>A0A2T0QZS0_9ACTN</name>
<gene>
    <name evidence="9" type="ORF">CLV37_111118</name>
</gene>
<dbReference type="Pfam" id="PF00672">
    <property type="entry name" value="HAMP"/>
    <property type="match status" value="1"/>
</dbReference>
<dbReference type="CDD" id="cd06225">
    <property type="entry name" value="HAMP"/>
    <property type="match status" value="1"/>
</dbReference>
<dbReference type="PROSITE" id="PS50111">
    <property type="entry name" value="CHEMOTAXIS_TRANSDUC_2"/>
    <property type="match status" value="1"/>
</dbReference>
<dbReference type="SMART" id="SM00304">
    <property type="entry name" value="HAMP"/>
    <property type="match status" value="1"/>
</dbReference>
<dbReference type="GO" id="GO:0006935">
    <property type="term" value="P:chemotaxis"/>
    <property type="evidence" value="ECO:0007669"/>
    <property type="project" value="InterPro"/>
</dbReference>
<evidence type="ECO:0000313" key="9">
    <source>
        <dbReference type="EMBL" id="PRY12161.1"/>
    </source>
</evidence>
<keyword evidence="1 6" id="KW-0812">Transmembrane</keyword>
<organism evidence="9 10">
    <name type="scientific">Kineococcus rhizosphaerae</name>
    <dbReference type="NCBI Taxonomy" id="559628"/>
    <lineage>
        <taxon>Bacteria</taxon>
        <taxon>Bacillati</taxon>
        <taxon>Actinomycetota</taxon>
        <taxon>Actinomycetes</taxon>
        <taxon>Kineosporiales</taxon>
        <taxon>Kineosporiaceae</taxon>
        <taxon>Kineococcus</taxon>
    </lineage>
</organism>
<dbReference type="AlphaFoldDB" id="A0A2T0QZS0"/>
<dbReference type="PROSITE" id="PS50885">
    <property type="entry name" value="HAMP"/>
    <property type="match status" value="1"/>
</dbReference>
<dbReference type="GO" id="GO:0004888">
    <property type="term" value="F:transmembrane signaling receptor activity"/>
    <property type="evidence" value="ECO:0007669"/>
    <property type="project" value="InterPro"/>
</dbReference>
<evidence type="ECO:0000256" key="3">
    <source>
        <dbReference type="ARBA" id="ARBA00023224"/>
    </source>
</evidence>
<comment type="caution">
    <text evidence="9">The sequence shown here is derived from an EMBL/GenBank/DDBJ whole genome shotgun (WGS) entry which is preliminary data.</text>
</comment>
<dbReference type="Gene3D" id="1.10.287.950">
    <property type="entry name" value="Methyl-accepting chemotaxis protein"/>
    <property type="match status" value="1"/>
</dbReference>
<evidence type="ECO:0000313" key="10">
    <source>
        <dbReference type="Proteomes" id="UP000238083"/>
    </source>
</evidence>
<dbReference type="SMART" id="SM00283">
    <property type="entry name" value="MA"/>
    <property type="match status" value="1"/>
</dbReference>
<dbReference type="PANTHER" id="PTHR32089">
    <property type="entry name" value="METHYL-ACCEPTING CHEMOTAXIS PROTEIN MCPB"/>
    <property type="match status" value="1"/>
</dbReference>
<dbReference type="InterPro" id="IPR004090">
    <property type="entry name" value="Chemotax_Me-accpt_rcpt"/>
</dbReference>
<dbReference type="GO" id="GO:0007165">
    <property type="term" value="P:signal transduction"/>
    <property type="evidence" value="ECO:0007669"/>
    <property type="project" value="UniProtKB-KW"/>
</dbReference>
<protein>
    <submittedName>
        <fullName evidence="9">Methyl-accepting chemotaxis protein</fullName>
    </submittedName>
</protein>
<dbReference type="Proteomes" id="UP000238083">
    <property type="component" value="Unassembled WGS sequence"/>
</dbReference>
<dbReference type="PRINTS" id="PR00260">
    <property type="entry name" value="CHEMTRNSDUCR"/>
</dbReference>
<feature type="domain" description="HAMP" evidence="8">
    <location>
        <begin position="243"/>
        <end position="295"/>
    </location>
</feature>
<dbReference type="InterPro" id="IPR024478">
    <property type="entry name" value="HlyB_4HB_MCP"/>
</dbReference>
<dbReference type="InterPro" id="IPR003660">
    <property type="entry name" value="HAMP_dom"/>
</dbReference>
<dbReference type="GO" id="GO:0016020">
    <property type="term" value="C:membrane"/>
    <property type="evidence" value="ECO:0007669"/>
    <property type="project" value="InterPro"/>
</dbReference>
<feature type="transmembrane region" description="Helical" evidence="6">
    <location>
        <begin position="44"/>
        <end position="63"/>
    </location>
</feature>
<evidence type="ECO:0000259" key="8">
    <source>
        <dbReference type="PROSITE" id="PS50885"/>
    </source>
</evidence>
<keyword evidence="10" id="KW-1185">Reference proteome</keyword>
<dbReference type="EMBL" id="PVZF01000011">
    <property type="protein sequence ID" value="PRY12161.1"/>
    <property type="molecule type" value="Genomic_DNA"/>
</dbReference>
<keyword evidence="6" id="KW-0472">Membrane</keyword>
<keyword evidence="2 6" id="KW-1133">Transmembrane helix</keyword>
<evidence type="ECO:0000259" key="7">
    <source>
        <dbReference type="PROSITE" id="PS50111"/>
    </source>
</evidence>
<evidence type="ECO:0000256" key="6">
    <source>
        <dbReference type="SAM" id="Phobius"/>
    </source>
</evidence>
<evidence type="ECO:0000256" key="5">
    <source>
        <dbReference type="PROSITE-ProRule" id="PRU00284"/>
    </source>
</evidence>
<feature type="domain" description="Methyl-accepting transducer" evidence="7">
    <location>
        <begin position="300"/>
        <end position="529"/>
    </location>
</feature>
<dbReference type="SUPFAM" id="SSF58104">
    <property type="entry name" value="Methyl-accepting chemotaxis protein (MCP) signaling domain"/>
    <property type="match status" value="1"/>
</dbReference>
<dbReference type="PANTHER" id="PTHR32089:SF112">
    <property type="entry name" value="LYSOZYME-LIKE PROTEIN-RELATED"/>
    <property type="match status" value="1"/>
</dbReference>
<proteinExistence type="inferred from homology"/>
<evidence type="ECO:0000256" key="2">
    <source>
        <dbReference type="ARBA" id="ARBA00022989"/>
    </source>
</evidence>
<dbReference type="Pfam" id="PF00015">
    <property type="entry name" value="MCPsignal"/>
    <property type="match status" value="1"/>
</dbReference>
<evidence type="ECO:0000256" key="4">
    <source>
        <dbReference type="ARBA" id="ARBA00029447"/>
    </source>
</evidence>
<comment type="similarity">
    <text evidence="4">Belongs to the methyl-accepting chemotaxis (MCP) protein family.</text>
</comment>
<dbReference type="InterPro" id="IPR004089">
    <property type="entry name" value="MCPsignal_dom"/>
</dbReference>
<evidence type="ECO:0000256" key="1">
    <source>
        <dbReference type="ARBA" id="ARBA00022692"/>
    </source>
</evidence>
<reference evidence="9 10" key="1">
    <citation type="submission" date="2018-03" db="EMBL/GenBank/DDBJ databases">
        <title>Genomic Encyclopedia of Archaeal and Bacterial Type Strains, Phase II (KMG-II): from individual species to whole genera.</title>
        <authorList>
            <person name="Goeker M."/>
        </authorList>
    </citation>
    <scope>NUCLEOTIDE SEQUENCE [LARGE SCALE GENOMIC DNA]</scope>
    <source>
        <strain evidence="9 10">DSM 19711</strain>
    </source>
</reference>